<keyword evidence="5" id="KW-1185">Reference proteome</keyword>
<comment type="caution">
    <text evidence="4">The sequence shown here is derived from an EMBL/GenBank/DDBJ whole genome shotgun (WGS) entry which is preliminary data.</text>
</comment>
<dbReference type="PANTHER" id="PTHR15034:SF5">
    <property type="entry name" value="DEATH DOMAIN-CONTAINING PROTEIN CRADD"/>
    <property type="match status" value="1"/>
</dbReference>
<name>A0AAV2H6L7_LYMST</name>
<evidence type="ECO:0000313" key="5">
    <source>
        <dbReference type="Proteomes" id="UP001497497"/>
    </source>
</evidence>
<dbReference type="InterPro" id="IPR001315">
    <property type="entry name" value="CARD"/>
</dbReference>
<dbReference type="Proteomes" id="UP001497497">
    <property type="component" value="Unassembled WGS sequence"/>
</dbReference>
<feature type="compositionally biased region" description="Polar residues" evidence="2">
    <location>
        <begin position="310"/>
        <end position="323"/>
    </location>
</feature>
<keyword evidence="1" id="KW-0175">Coiled coil</keyword>
<dbReference type="AlphaFoldDB" id="A0AAV2H6L7"/>
<evidence type="ECO:0000256" key="2">
    <source>
        <dbReference type="SAM" id="MobiDB-lite"/>
    </source>
</evidence>
<dbReference type="GO" id="GO:0002020">
    <property type="term" value="F:protease binding"/>
    <property type="evidence" value="ECO:0007669"/>
    <property type="project" value="InterPro"/>
</dbReference>
<dbReference type="PROSITE" id="PS50209">
    <property type="entry name" value="CARD"/>
    <property type="match status" value="1"/>
</dbReference>
<dbReference type="Gene3D" id="1.10.533.10">
    <property type="entry name" value="Death Domain, Fas"/>
    <property type="match status" value="1"/>
</dbReference>
<dbReference type="EMBL" id="CAXITT010000046">
    <property type="protein sequence ID" value="CAL1529310.1"/>
    <property type="molecule type" value="Genomic_DNA"/>
</dbReference>
<protein>
    <recommendedName>
        <fullName evidence="3">CARD domain-containing protein</fullName>
    </recommendedName>
</protein>
<dbReference type="Gene3D" id="1.10.287.1490">
    <property type="match status" value="1"/>
</dbReference>
<dbReference type="GO" id="GO:0042981">
    <property type="term" value="P:regulation of apoptotic process"/>
    <property type="evidence" value="ECO:0007669"/>
    <property type="project" value="InterPro"/>
</dbReference>
<evidence type="ECO:0000256" key="1">
    <source>
        <dbReference type="SAM" id="Coils"/>
    </source>
</evidence>
<dbReference type="CDD" id="cd01671">
    <property type="entry name" value="CARD"/>
    <property type="match status" value="1"/>
</dbReference>
<dbReference type="PANTHER" id="PTHR15034">
    <property type="entry name" value="DEATH DOMAIN-CONTAINING PROTEIN CRADD"/>
    <property type="match status" value="1"/>
</dbReference>
<reference evidence="4 5" key="1">
    <citation type="submission" date="2024-04" db="EMBL/GenBank/DDBJ databases">
        <authorList>
            <consortium name="Genoscope - CEA"/>
            <person name="William W."/>
        </authorList>
    </citation>
    <scope>NUCLEOTIDE SEQUENCE [LARGE SCALE GENOMIC DNA]</scope>
</reference>
<evidence type="ECO:0000313" key="4">
    <source>
        <dbReference type="EMBL" id="CAL1529310.1"/>
    </source>
</evidence>
<feature type="compositionally biased region" description="Basic and acidic residues" evidence="2">
    <location>
        <begin position="389"/>
        <end position="400"/>
    </location>
</feature>
<evidence type="ECO:0000259" key="3">
    <source>
        <dbReference type="PROSITE" id="PS50209"/>
    </source>
</evidence>
<feature type="domain" description="CARD" evidence="3">
    <location>
        <begin position="9"/>
        <end position="98"/>
    </location>
</feature>
<feature type="coiled-coil region" evidence="1">
    <location>
        <begin position="150"/>
        <end position="278"/>
    </location>
</feature>
<feature type="compositionally biased region" description="Polar residues" evidence="2">
    <location>
        <begin position="356"/>
        <end position="368"/>
    </location>
</feature>
<dbReference type="GO" id="GO:0070513">
    <property type="term" value="F:death domain binding"/>
    <property type="evidence" value="ECO:0007669"/>
    <property type="project" value="InterPro"/>
</dbReference>
<dbReference type="Pfam" id="PF00619">
    <property type="entry name" value="CARD"/>
    <property type="match status" value="1"/>
</dbReference>
<dbReference type="SUPFAM" id="SSF47986">
    <property type="entry name" value="DEATH domain"/>
    <property type="match status" value="1"/>
</dbReference>
<proteinExistence type="predicted"/>
<accession>A0AAV2H6L7</accession>
<sequence length="400" mass="44844">MARVEKKNMNDSLALRIRRNLPLIEKDVEANDLIAYLISKSVIDFNDKDSLSKAGTRRERASGLVSLLMHRGDRAYDFFLKALRKAQYTHVADRIVGQPFENSGGSVVGAEAAAHEDLVTVSLDDKVSHLEDTVVIQDRRLKRFSERLDKAATKEELKMIQREILNMNAAAEKEKEIKNLKSQLKAKESELASLTEKNCAQVKQLMDEIASLKKQTEKGEKELLQYRNEKAQLETRVQDLIESDLSTKGRLHTVERQAQESMSEINELKSAQQSQKQELVTMFQSMFEELGGSRSRQSSTGTCSPAAENEFQTPNAQRPSQPASDAYIQPVSKTPRAQLPLKESFLQPPEPKIKGPNSQRSQGSSNEAGSLPAEHKVSTAKSPRAPLPIKEHYIQLPEPK</sequence>
<dbReference type="InterPro" id="IPR037939">
    <property type="entry name" value="CRADD"/>
</dbReference>
<dbReference type="InterPro" id="IPR011029">
    <property type="entry name" value="DEATH-like_dom_sf"/>
</dbReference>
<gene>
    <name evidence="4" type="ORF">GSLYS_00003465001</name>
</gene>
<feature type="region of interest" description="Disordered" evidence="2">
    <location>
        <begin position="290"/>
        <end position="400"/>
    </location>
</feature>
<feature type="compositionally biased region" description="Low complexity" evidence="2">
    <location>
        <begin position="292"/>
        <end position="304"/>
    </location>
</feature>
<organism evidence="4 5">
    <name type="scientific">Lymnaea stagnalis</name>
    <name type="common">Great pond snail</name>
    <name type="synonym">Helix stagnalis</name>
    <dbReference type="NCBI Taxonomy" id="6523"/>
    <lineage>
        <taxon>Eukaryota</taxon>
        <taxon>Metazoa</taxon>
        <taxon>Spiralia</taxon>
        <taxon>Lophotrochozoa</taxon>
        <taxon>Mollusca</taxon>
        <taxon>Gastropoda</taxon>
        <taxon>Heterobranchia</taxon>
        <taxon>Euthyneura</taxon>
        <taxon>Panpulmonata</taxon>
        <taxon>Hygrophila</taxon>
        <taxon>Lymnaeoidea</taxon>
        <taxon>Lymnaeidae</taxon>
        <taxon>Lymnaea</taxon>
    </lineage>
</organism>